<evidence type="ECO:0000313" key="6">
    <source>
        <dbReference type="Proteomes" id="UP000836402"/>
    </source>
</evidence>
<feature type="compositionally biased region" description="Low complexity" evidence="1">
    <location>
        <begin position="53"/>
        <end position="64"/>
    </location>
</feature>
<dbReference type="InterPro" id="IPR011989">
    <property type="entry name" value="ARM-like"/>
</dbReference>
<evidence type="ECO:0000313" key="5">
    <source>
        <dbReference type="EMBL" id="CAD6939381.1"/>
    </source>
</evidence>
<comment type="caution">
    <text evidence="5">The sequence shown here is derived from an EMBL/GenBank/DDBJ whole genome shotgun (WGS) entry which is preliminary data.</text>
</comment>
<feature type="compositionally biased region" description="Acidic residues" evidence="1">
    <location>
        <begin position="2005"/>
        <end position="2017"/>
    </location>
</feature>
<organism evidence="5 6">
    <name type="scientific">Tilletia caries</name>
    <name type="common">wheat bunt fungus</name>
    <dbReference type="NCBI Taxonomy" id="13290"/>
    <lineage>
        <taxon>Eukaryota</taxon>
        <taxon>Fungi</taxon>
        <taxon>Dikarya</taxon>
        <taxon>Basidiomycota</taxon>
        <taxon>Ustilaginomycotina</taxon>
        <taxon>Exobasidiomycetes</taxon>
        <taxon>Tilletiales</taxon>
        <taxon>Tilletiaceae</taxon>
        <taxon>Tilletia</taxon>
    </lineage>
</organism>
<gene>
    <name evidence="5" type="ORF">JKIAZH3_G1925</name>
</gene>
<evidence type="ECO:0000259" key="4">
    <source>
        <dbReference type="Pfam" id="PF23099"/>
    </source>
</evidence>
<dbReference type="InterPro" id="IPR011430">
    <property type="entry name" value="UTP20_N"/>
</dbReference>
<feature type="region of interest" description="Disordered" evidence="1">
    <location>
        <begin position="1"/>
        <end position="69"/>
    </location>
</feature>
<evidence type="ECO:0000259" key="3">
    <source>
        <dbReference type="Pfam" id="PF20416"/>
    </source>
</evidence>
<feature type="domain" description="U3 small nucleolar RNA-associated protein 20 N-terminal" evidence="2">
    <location>
        <begin position="1226"/>
        <end position="1831"/>
    </location>
</feature>
<dbReference type="EMBL" id="CAJHJG010004212">
    <property type="protein sequence ID" value="CAD6939381.1"/>
    <property type="molecule type" value="Genomic_DNA"/>
</dbReference>
<evidence type="ECO:0000256" key="1">
    <source>
        <dbReference type="SAM" id="MobiDB-lite"/>
    </source>
</evidence>
<evidence type="ECO:0000259" key="2">
    <source>
        <dbReference type="Pfam" id="PF07539"/>
    </source>
</evidence>
<feature type="compositionally biased region" description="Acidic residues" evidence="1">
    <location>
        <begin position="353"/>
        <end position="403"/>
    </location>
</feature>
<feature type="domain" description="U3 small nucleolar RNA-associated protein 20 C-terminal" evidence="4">
    <location>
        <begin position="2715"/>
        <end position="2994"/>
    </location>
</feature>
<dbReference type="Proteomes" id="UP000836402">
    <property type="component" value="Unassembled WGS sequence"/>
</dbReference>
<dbReference type="InterPro" id="IPR052575">
    <property type="entry name" value="SSU_processome_comp_20"/>
</dbReference>
<feature type="compositionally biased region" description="Basic residues" evidence="1">
    <location>
        <begin position="413"/>
        <end position="423"/>
    </location>
</feature>
<feature type="compositionally biased region" description="Acidic residues" evidence="1">
    <location>
        <begin position="2810"/>
        <end position="2836"/>
    </location>
</feature>
<sequence length="3014" mass="332057">MVTTAEKSKPRKTRTREQTFKKKKGKEASQRAASLAAAGTTAATARSNKHQFSSASAKGKGKAAAAEKRKQDAPSFRYVSFNDRLAAAHIDVARSQRSSAISGLDPLPGLSGAGASGSSTSTGPDTSAATLALFSSEDAALANLDLSELASTAFGTALVTWRELNQSLPFYAFVRRILPLSNSLPQLLHHAETIADALSELLGASRKATAGTDAPASDPNLEKKSSEQAASYLAFAPALDLIPRLAYDLQAEFLPFYPRSLEALLRTTQVTKADTDGVDFLAADIVEAAFKATAGLLRIVAPFVLSDSAGKGKAKKEQLQETWITLRPYLGWVEPRSPATPESFEDWDRMDVDGEEEDNDDDDEKPEGDQDEESVDGDAEDAEEEAEDEDDQDEEQLDGEEDTTLPNQTTRRQQYRRRRVPPHTHRFASEAFAHLVRKAKGARLAHVARFMLVDVGTMRGWADEGRISREDGKRFEAAVAGVWAEVIKSVDDHLHSSATSFIDATLLAEADTSSHADGKAVSDWVHTFAEARMSTGVLLLTALNHHSSATQMVGVVKHLLGWVEQRLQTPGALNALREAVVWLTTVVGVRKGNRIHESLKGPLFALLIQLANRVAQMTSPWDGTTDEGVLSRAILSLVILSFPTGRIQDLIGPGLKVMDALTPSSATSSSTMGDADRYAQQSFVFNALVLALADPTLAWSGFRQFVMPAVLKHTADVAAAFNRSSSSAAPGAPRSTHALDVSFALLARLNELGELGPAVSPAAPTPAIGKWRIQIGNALKLRMETLSTGDVSQVVDSSPTARAQLLAELSLLPMFAKDLGVELSSGLCKVIRVLVEHGCRDEESTLESYRLHPVNVVLVLSASLSALADLVKAANNEIGTDDAELKKSIGRPAFDLFFDESSTVVLDILQRCGFHIATVCALREALTAATCWWQRPLTTAADIAALPSISDALCSIEDRSRLTACELLALIFSLGTNKDEAAYYDRLLEIERTSMTIEFIRERNARVRAAARSVVQSLKLLPKGSTAPPHVRRAHSFTIRYIVGSLKLNFRPVWAESILALVDLAAVSGDEVWQVAFAQLDVVQDPVHAVLKSASWISTGGEQAEEDDGSDILERNFKDPVLDRRNKAFNGVFGAAASMAAGSSSLYPKDAAGDQRPRGRLDAVNYHDQILKFFGEVPRLAEKHNAPLVQRFFSIVSFDIDEEPKDESEDVEEKADVLRRSFLERRAQLCGYLELFGKFGNPKALLRTDDLHSYFLELCASGDLKVQQLALTCILTWKDQSQTPYADSLKNLLDPSTFRDELMQFDLAPESNIVQTHHRSSLMPLLVRLLYGQIISRRGKATAGPGKNSRKHAILSALASCQPADLDVLIQLMLRSLEDQLPVFEADSGQFKFSTQPSSASRKRQVGFLALLSDVLKHLGQLVLPHWPSLMGVTLNLGHHAVRTHESQSHETFSKGGRSVRRAVYQRLADFTRRSMDFDWMPFLIPMFDSMINAQAQLLRLEAMQGPTALLELLHTWSSRTDTMMFLGSVNEDIPRHLLACLAAPAAASSVISKVLEIFERIIAASIDENSPKEDRQSKRESLIEPYLGDILANGGALLARLQKPKNASAPFAGRDEILKRTVAMLAALAPHVQRPCDAELLLKLLVPMLRQQRTLDERVKKDLLSIFSDLCLKAPSFHDTESEFYQSLMEIMSSMFAVLRNRPTRTTLVTAFRNFGVVQPSLKQVTIWIEELNSYSTRRLEEPDFDRRLNAFFQINELDATAATAEVWLPLLHNMIFFVQDAEELAFRTNAAAALRQFFGLVATRMEDEEWQKLLLRVALPAIRKVMRSKADLVRREALSLLASAIEMLPTVPALSQMKGLLSDGDGEASFFNNIVHLQVHRRVRAMRRLGDEAEKGVMSGKLIKDTFIPLISIFLDPVQTSDQQIINEAINCVGRLAGALTWYGYQALVWSLIKSAREHPLNEKVVVRTLMTVLDNFRFDLKAVAAEEGPDPSSAPTAAAGDDVSDIDEGEDDSEAQARLAQNAKISEAVTTRLLPALMGFLEARDETDDAIRLPIAVGVARLALKLPTNESRARVNKLLHTLTGALKSKAQDTRDLTREVFLKIARILGPDWLFSMSIELKKGLTRGPQIAVSAFTFHAILVHLMDSPQTPLLTVDAEMPTIMSIVSEDLFGLTSEDRENTEYKSKHREVRSSKSLDSLERLAKISAPHRIATILLPFREVMERTEAQRPLRMVDDGLRRITGGLIANSHIDSHTFLVLCHSLISGNARFLQTKTKVPPGSSNSKTSVTGIDNGSVLQKRKAVESQRSDANHYGRNAFRFVAFGLDLLLTALKRGRLSFAGVDEQQQQLLPLVKSVGNALYSSHATIVQLALKATAELVKTPLEKVTESLPTFIKQIFAIIQAAGSAQSDTVQTAFRTLTTIIRERKDAVFQEKQLADLLRLMMPDLEEPNVQWVIFGLLRAIIARRFVIAEVYDVMTKIAEMMVTNQSAAARENCRALMLQFLLEYPQGKGRLKSQMSFFAKNLSFTYESGRLSVLELLRAIFSKFDDSALQPYHELIFVALVMVMANDDSESCRNSAGQLIRTIVGQQSTEPRSKTITMVHSWALQPNRPALSCVALQLYCILLEGNTDAGGEWLDKAMEIAMGIVRDCADDLVALQSESSMQGVALDSKLPLSALQAASRLFKAKPTLLDLGDEPTWAAVENLLVFPEESVRLTSSRLLGAMYAQSDVAAADSEETASASLVRSPTRLIETGKKLAQQLTLSPLSDDLSLQAVKNLLFIGRHLPTASSASTKATTSANAGREDIADDMDDEEDDGEENDDEEDADQSDEDEVMTNPLAWLFSKLSFQARNAVFDSEQRYEDRRWHAQPTAILRWFAAMASSLDVEVVKAFLPHMLTPIFYITDDTTLRGNEIEELKGLATEVQTMIQEKVGANTFSQAYSRIRQRALTKRRERKTAKLMTTISRPAAAAQRKSKVNARKHDSRKRKAQYQAYVLNFRLTAIPAGAVYI</sequence>
<feature type="domain" description="U3 small nucleolar RNA-associated protein 20" evidence="3">
    <location>
        <begin position="2047"/>
        <end position="2267"/>
    </location>
</feature>
<dbReference type="Pfam" id="PF07539">
    <property type="entry name" value="UTP20_N"/>
    <property type="match status" value="1"/>
</dbReference>
<feature type="region of interest" description="Disordered" evidence="1">
    <location>
        <begin position="2795"/>
        <end position="2836"/>
    </location>
</feature>
<keyword evidence="6" id="KW-1185">Reference proteome</keyword>
<accession>A0ABN7IYX3</accession>
<dbReference type="InterPro" id="IPR016024">
    <property type="entry name" value="ARM-type_fold"/>
</dbReference>
<feature type="compositionally biased region" description="Low complexity" evidence="1">
    <location>
        <begin position="30"/>
        <end position="46"/>
    </location>
</feature>
<dbReference type="InterPro" id="IPR057525">
    <property type="entry name" value="UTP20_C"/>
</dbReference>
<dbReference type="Gene3D" id="1.25.10.10">
    <property type="entry name" value="Leucine-rich Repeat Variant"/>
    <property type="match status" value="1"/>
</dbReference>
<dbReference type="Pfam" id="PF20416">
    <property type="entry name" value="UTP20"/>
    <property type="match status" value="1"/>
</dbReference>
<dbReference type="PANTHER" id="PTHR17695:SF11">
    <property type="entry name" value="SMALL SUBUNIT PROCESSOME COMPONENT 20 HOMOLOG"/>
    <property type="match status" value="1"/>
</dbReference>
<feature type="region of interest" description="Disordered" evidence="1">
    <location>
        <begin position="334"/>
        <end position="423"/>
    </location>
</feature>
<dbReference type="PANTHER" id="PTHR17695">
    <property type="entry name" value="SMALL SUBUNIT PROCESSOME COMPONENT 20 HOMOLOG"/>
    <property type="match status" value="1"/>
</dbReference>
<dbReference type="SUPFAM" id="SSF48371">
    <property type="entry name" value="ARM repeat"/>
    <property type="match status" value="2"/>
</dbReference>
<proteinExistence type="predicted"/>
<dbReference type="Pfam" id="PF23099">
    <property type="entry name" value="UTP20_C"/>
    <property type="match status" value="1"/>
</dbReference>
<reference evidence="5" key="1">
    <citation type="submission" date="2020-10" db="EMBL/GenBank/DDBJ databases">
        <authorList>
            <person name="Sedaghatjoo S."/>
        </authorList>
    </citation>
    <scope>NUCLEOTIDE SEQUENCE</scope>
    <source>
        <strain evidence="5">AZH3</strain>
    </source>
</reference>
<name>A0ABN7IYX3_9BASI</name>
<protein>
    <submittedName>
        <fullName evidence="5">Uncharacterized protein</fullName>
    </submittedName>
</protein>
<dbReference type="InterPro" id="IPR046523">
    <property type="entry name" value="UTP20_dom"/>
</dbReference>
<feature type="region of interest" description="Disordered" evidence="1">
    <location>
        <begin position="1989"/>
        <end position="2017"/>
    </location>
</feature>